<dbReference type="Pfam" id="PF00004">
    <property type="entry name" value="AAA"/>
    <property type="match status" value="1"/>
</dbReference>
<dbReference type="GO" id="GO:0016887">
    <property type="term" value="F:ATP hydrolysis activity"/>
    <property type="evidence" value="ECO:0007669"/>
    <property type="project" value="InterPro"/>
</dbReference>
<feature type="coiled-coil region" evidence="1">
    <location>
        <begin position="574"/>
        <end position="601"/>
    </location>
</feature>
<evidence type="ECO:0000256" key="1">
    <source>
        <dbReference type="SAM" id="Coils"/>
    </source>
</evidence>
<dbReference type="InterPro" id="IPR050304">
    <property type="entry name" value="MT-severing_AAA_ATPase"/>
</dbReference>
<keyword evidence="1" id="KW-0175">Coiled coil</keyword>
<dbReference type="InterPro" id="IPR003593">
    <property type="entry name" value="AAA+_ATPase"/>
</dbReference>
<evidence type="ECO:0000313" key="3">
    <source>
        <dbReference type="EMBL" id="QQG45258.1"/>
    </source>
</evidence>
<dbReference type="Gene3D" id="3.40.50.300">
    <property type="entry name" value="P-loop containing nucleotide triphosphate hydrolases"/>
    <property type="match status" value="1"/>
</dbReference>
<dbReference type="SMART" id="SM00382">
    <property type="entry name" value="AAA"/>
    <property type="match status" value="1"/>
</dbReference>
<accession>A0A7T5US39</accession>
<gene>
    <name evidence="3" type="ORF">HYW89_04665</name>
</gene>
<dbReference type="PANTHER" id="PTHR23074">
    <property type="entry name" value="AAA DOMAIN-CONTAINING"/>
    <property type="match status" value="1"/>
</dbReference>
<dbReference type="InterPro" id="IPR003959">
    <property type="entry name" value="ATPase_AAA_core"/>
</dbReference>
<sequence>MPTRESHPIPDAELGKHVPKAEGLMEELKKVKQKDLLVLLQELSPEEKYRPLPAELDLLYVIRHGLCLYFYFYDLLTDRTGLQQELEKLSKLGLAVTTSTQQKREFISAYGLFVMASAIVMKCERMLRGKDPAKLAHLEIGGMELVLGKGPTRDLIFTLVHYVDALGKRDADGQGLVQNVDDAIAITRDYWKAVINKVQAIAKNFPAELLALVGNTTFHHGTMAVTGFQVEDRKEVKVVTWAPVEPQEVIGDQDVTRIFLRLGDRLAMYDSVLQKNPFVHFGGLLESVLLDGRPGTGKTTRIRLLMTHVARRAEPVGLPYVFKSITGDQVKSKWYGDTAQLIKELLSVAQDPSTLSLIFVDDIDLLITGDRSDPGTSGGDMDILKALMDFFSGTGTNYTGHYLAIAATNKPTASDDALRQRFVYPALIKGPETWEDYMDLAALELRDFAKTGLLQIGQGKVQPLQRVLPRSLAETYGEELRKKYANKKGATWEDVGRLCAEFHKKDPTFTGRPVKNALQVAKAKAADFDVPEEWFINPGVFRAKPWEERLQMVKELFKAMTAEMVMMALEHQFEVEARYQREAHERRVEDLMEELRVRDEALRKISGKS</sequence>
<feature type="domain" description="AAA+ ATPase" evidence="2">
    <location>
        <begin position="284"/>
        <end position="429"/>
    </location>
</feature>
<evidence type="ECO:0000313" key="4">
    <source>
        <dbReference type="Proteomes" id="UP000595618"/>
    </source>
</evidence>
<dbReference type="InterPro" id="IPR027417">
    <property type="entry name" value="P-loop_NTPase"/>
</dbReference>
<dbReference type="GO" id="GO:0005524">
    <property type="term" value="F:ATP binding"/>
    <property type="evidence" value="ECO:0007669"/>
    <property type="project" value="InterPro"/>
</dbReference>
<name>A0A7T5US39_9BACT</name>
<dbReference type="SUPFAM" id="SSF52540">
    <property type="entry name" value="P-loop containing nucleoside triphosphate hydrolases"/>
    <property type="match status" value="1"/>
</dbReference>
<reference evidence="3 4" key="1">
    <citation type="submission" date="2020-07" db="EMBL/GenBank/DDBJ databases">
        <title>Huge and variable diversity of episymbiotic CPR bacteria and DPANN archaea in groundwater ecosystems.</title>
        <authorList>
            <person name="He C.Y."/>
            <person name="Keren R."/>
            <person name="Whittaker M."/>
            <person name="Farag I.F."/>
            <person name="Doudna J."/>
            <person name="Cate J.H.D."/>
            <person name="Banfield J.F."/>
        </authorList>
    </citation>
    <scope>NUCLEOTIDE SEQUENCE [LARGE SCALE GENOMIC DNA]</scope>
    <source>
        <strain evidence="3">NC_groundwater_541_Ag_S-0.1um_46_50</strain>
    </source>
</reference>
<organism evidence="3 4">
    <name type="scientific">Candidatus Sungiibacteriota bacterium</name>
    <dbReference type="NCBI Taxonomy" id="2750080"/>
    <lineage>
        <taxon>Bacteria</taxon>
        <taxon>Candidatus Sungiibacteriota</taxon>
    </lineage>
</organism>
<evidence type="ECO:0000259" key="2">
    <source>
        <dbReference type="SMART" id="SM00382"/>
    </source>
</evidence>
<dbReference type="Proteomes" id="UP000595618">
    <property type="component" value="Chromosome"/>
</dbReference>
<proteinExistence type="predicted"/>
<dbReference type="AlphaFoldDB" id="A0A7T5US39"/>
<protein>
    <submittedName>
        <fullName evidence="3">AAA family ATPase</fullName>
    </submittedName>
</protein>
<dbReference type="EMBL" id="CP066690">
    <property type="protein sequence ID" value="QQG45258.1"/>
    <property type="molecule type" value="Genomic_DNA"/>
</dbReference>
<dbReference type="PANTHER" id="PTHR23074:SF83">
    <property type="entry name" value="VACUOLAR PROTEIN SORTING-ASSOCIATED PROTEIN 4A"/>
    <property type="match status" value="1"/>
</dbReference>